<comment type="caution">
    <text evidence="1">The sequence shown here is derived from an EMBL/GenBank/DDBJ whole genome shotgun (WGS) entry which is preliminary data.</text>
</comment>
<organism evidence="1 2">
    <name type="scientific">Natronomonas aquatica</name>
    <dbReference type="NCBI Taxonomy" id="2841590"/>
    <lineage>
        <taxon>Archaea</taxon>
        <taxon>Methanobacteriati</taxon>
        <taxon>Methanobacteriota</taxon>
        <taxon>Stenosarchaea group</taxon>
        <taxon>Halobacteria</taxon>
        <taxon>Halobacteriales</taxon>
        <taxon>Natronomonadaceae</taxon>
        <taxon>Natronomonas</taxon>
    </lineage>
</organism>
<accession>A0A9R1CPM1</accession>
<dbReference type="Proteomes" id="UP001139494">
    <property type="component" value="Unassembled WGS sequence"/>
</dbReference>
<keyword evidence="2" id="KW-1185">Reference proteome</keyword>
<proteinExistence type="predicted"/>
<gene>
    <name evidence="1" type="ORF">KM295_04060</name>
</gene>
<name>A0A9R1CPM1_9EURY</name>
<protein>
    <submittedName>
        <fullName evidence="1">CopG family transcriptional regulator</fullName>
    </submittedName>
</protein>
<evidence type="ECO:0000313" key="1">
    <source>
        <dbReference type="EMBL" id="MCQ4332678.1"/>
    </source>
</evidence>
<dbReference type="RefSeq" id="WP_256028615.1">
    <property type="nucleotide sequence ID" value="NZ_JAHLKM010000003.1"/>
</dbReference>
<dbReference type="EMBL" id="JAHLKM010000003">
    <property type="protein sequence ID" value="MCQ4332678.1"/>
    <property type="molecule type" value="Genomic_DNA"/>
</dbReference>
<sequence>MARYCLECDEEMTRRIEELATQYGLTEAEVLEQLVEVGLEEIDPKAVG</sequence>
<evidence type="ECO:0000313" key="2">
    <source>
        <dbReference type="Proteomes" id="UP001139494"/>
    </source>
</evidence>
<dbReference type="AlphaFoldDB" id="A0A9R1CPM1"/>
<reference evidence="1" key="1">
    <citation type="journal article" date="2023" name="Front. Microbiol.">
        <title>Genomic-based phylogenetic and metabolic analyses of the genus Natronomonas, and description of Natronomonas aquatica sp. nov.</title>
        <authorList>
            <person name="Garcia-Roldan A."/>
            <person name="Duran-Viseras A."/>
            <person name="de la Haba R.R."/>
            <person name="Corral P."/>
            <person name="Sanchez-Porro C."/>
            <person name="Ventosa A."/>
        </authorList>
    </citation>
    <scope>NUCLEOTIDE SEQUENCE</scope>
    <source>
        <strain evidence="1">F2-12</strain>
    </source>
</reference>